<sequence length="170" mass="19943">MEYIKPFSQLLKDVCGEFQSEKPTNHLVFPFYHSIWMECQIWSSKTNPNWASAFNASTIKITKYITEDLCNINSLISCVLDPQYFQAILNQMGIPHSQYQPALDALSGEYYHHVEQLINEKDSYSLNTTPRLPNKKRPNSIIARVYYANITNYQLTRFKKDYLQITKMTR</sequence>
<evidence type="ECO:0000313" key="1">
    <source>
        <dbReference type="EMBL" id="MBW0521613.1"/>
    </source>
</evidence>
<reference evidence="1" key="1">
    <citation type="submission" date="2021-03" db="EMBL/GenBank/DDBJ databases">
        <title>Draft genome sequence of rust myrtle Austropuccinia psidii MF-1, a brazilian biotype.</title>
        <authorList>
            <person name="Quecine M.C."/>
            <person name="Pachon D.M.R."/>
            <person name="Bonatelli M.L."/>
            <person name="Correr F.H."/>
            <person name="Franceschini L.M."/>
            <person name="Leite T.F."/>
            <person name="Margarido G.R.A."/>
            <person name="Almeida C.A."/>
            <person name="Ferrarezi J.A."/>
            <person name="Labate C.A."/>
        </authorList>
    </citation>
    <scope>NUCLEOTIDE SEQUENCE</scope>
    <source>
        <strain evidence="1">MF-1</strain>
    </source>
</reference>
<evidence type="ECO:0000313" key="2">
    <source>
        <dbReference type="Proteomes" id="UP000765509"/>
    </source>
</evidence>
<keyword evidence="2" id="KW-1185">Reference proteome</keyword>
<dbReference type="AlphaFoldDB" id="A0A9Q3EHV7"/>
<accession>A0A9Q3EHV7</accession>
<name>A0A9Q3EHV7_9BASI</name>
<dbReference type="EMBL" id="AVOT02028960">
    <property type="protein sequence ID" value="MBW0521613.1"/>
    <property type="molecule type" value="Genomic_DNA"/>
</dbReference>
<gene>
    <name evidence="1" type="ORF">O181_061328</name>
</gene>
<dbReference type="OrthoDB" id="3268424at2759"/>
<dbReference type="Proteomes" id="UP000765509">
    <property type="component" value="Unassembled WGS sequence"/>
</dbReference>
<organism evidence="1 2">
    <name type="scientific">Austropuccinia psidii MF-1</name>
    <dbReference type="NCBI Taxonomy" id="1389203"/>
    <lineage>
        <taxon>Eukaryota</taxon>
        <taxon>Fungi</taxon>
        <taxon>Dikarya</taxon>
        <taxon>Basidiomycota</taxon>
        <taxon>Pucciniomycotina</taxon>
        <taxon>Pucciniomycetes</taxon>
        <taxon>Pucciniales</taxon>
        <taxon>Sphaerophragmiaceae</taxon>
        <taxon>Austropuccinia</taxon>
    </lineage>
</organism>
<proteinExistence type="predicted"/>
<protein>
    <submittedName>
        <fullName evidence="1">Uncharacterized protein</fullName>
    </submittedName>
</protein>
<comment type="caution">
    <text evidence="1">The sequence shown here is derived from an EMBL/GenBank/DDBJ whole genome shotgun (WGS) entry which is preliminary data.</text>
</comment>